<proteinExistence type="predicted"/>
<comment type="caution">
    <text evidence="1">The sequence shown here is derived from an EMBL/GenBank/DDBJ whole genome shotgun (WGS) entry which is preliminary data.</text>
</comment>
<dbReference type="EMBL" id="LXQA010168443">
    <property type="protein sequence ID" value="MCI28851.1"/>
    <property type="molecule type" value="Genomic_DNA"/>
</dbReference>
<accession>A0A392QWX5</accession>
<sequence length="57" mass="6310">MSWYARLARPSETQREQIERFLSPSENQRGLSLSDVSGSLSEHSSIKMNTALAATLA</sequence>
<evidence type="ECO:0000313" key="1">
    <source>
        <dbReference type="EMBL" id="MCI28851.1"/>
    </source>
</evidence>
<protein>
    <submittedName>
        <fullName evidence="1">Uncharacterized protein</fullName>
    </submittedName>
</protein>
<keyword evidence="2" id="KW-1185">Reference proteome</keyword>
<organism evidence="1 2">
    <name type="scientific">Trifolium medium</name>
    <dbReference type="NCBI Taxonomy" id="97028"/>
    <lineage>
        <taxon>Eukaryota</taxon>
        <taxon>Viridiplantae</taxon>
        <taxon>Streptophyta</taxon>
        <taxon>Embryophyta</taxon>
        <taxon>Tracheophyta</taxon>
        <taxon>Spermatophyta</taxon>
        <taxon>Magnoliopsida</taxon>
        <taxon>eudicotyledons</taxon>
        <taxon>Gunneridae</taxon>
        <taxon>Pentapetalae</taxon>
        <taxon>rosids</taxon>
        <taxon>fabids</taxon>
        <taxon>Fabales</taxon>
        <taxon>Fabaceae</taxon>
        <taxon>Papilionoideae</taxon>
        <taxon>50 kb inversion clade</taxon>
        <taxon>NPAAA clade</taxon>
        <taxon>Hologalegina</taxon>
        <taxon>IRL clade</taxon>
        <taxon>Trifolieae</taxon>
        <taxon>Trifolium</taxon>
    </lineage>
</organism>
<dbReference type="AlphaFoldDB" id="A0A392QWX5"/>
<evidence type="ECO:0000313" key="2">
    <source>
        <dbReference type="Proteomes" id="UP000265520"/>
    </source>
</evidence>
<name>A0A392QWX5_9FABA</name>
<dbReference type="Proteomes" id="UP000265520">
    <property type="component" value="Unassembled WGS sequence"/>
</dbReference>
<reference evidence="1 2" key="1">
    <citation type="journal article" date="2018" name="Front. Plant Sci.">
        <title>Red Clover (Trifolium pratense) and Zigzag Clover (T. medium) - A Picture of Genomic Similarities and Differences.</title>
        <authorList>
            <person name="Dluhosova J."/>
            <person name="Istvanek J."/>
            <person name="Nedelnik J."/>
            <person name="Repkova J."/>
        </authorList>
    </citation>
    <scope>NUCLEOTIDE SEQUENCE [LARGE SCALE GENOMIC DNA]</scope>
    <source>
        <strain evidence="2">cv. 10/8</strain>
        <tissue evidence="1">Leaf</tissue>
    </source>
</reference>